<organism evidence="2 3">
    <name type="scientific">Xylaria grammica</name>
    <dbReference type="NCBI Taxonomy" id="363999"/>
    <lineage>
        <taxon>Eukaryota</taxon>
        <taxon>Fungi</taxon>
        <taxon>Dikarya</taxon>
        <taxon>Ascomycota</taxon>
        <taxon>Pezizomycotina</taxon>
        <taxon>Sordariomycetes</taxon>
        <taxon>Xylariomycetidae</taxon>
        <taxon>Xylariales</taxon>
        <taxon>Xylariaceae</taxon>
        <taxon>Xylaria</taxon>
    </lineage>
</organism>
<reference evidence="2 3" key="1">
    <citation type="submission" date="2018-12" db="EMBL/GenBank/DDBJ databases">
        <title>Draft genome sequence of Xylaria grammica IHI A82.</title>
        <authorList>
            <person name="Buettner E."/>
            <person name="Kellner H."/>
        </authorList>
    </citation>
    <scope>NUCLEOTIDE SEQUENCE [LARGE SCALE GENOMIC DNA]</scope>
    <source>
        <strain evidence="2 3">IHI A82</strain>
    </source>
</reference>
<accession>A0A439DH56</accession>
<dbReference type="PANTHER" id="PTHR46310">
    <property type="entry name" value="AMIDASE 1"/>
    <property type="match status" value="1"/>
</dbReference>
<dbReference type="Proteomes" id="UP000286045">
    <property type="component" value="Unassembled WGS sequence"/>
</dbReference>
<dbReference type="EMBL" id="RYZI01000020">
    <property type="protein sequence ID" value="RWA13745.1"/>
    <property type="molecule type" value="Genomic_DNA"/>
</dbReference>
<dbReference type="InterPro" id="IPR036928">
    <property type="entry name" value="AS_sf"/>
</dbReference>
<gene>
    <name evidence="2" type="ORF">EKO27_g1330</name>
</gene>
<keyword evidence="3" id="KW-1185">Reference proteome</keyword>
<dbReference type="Pfam" id="PF01425">
    <property type="entry name" value="Amidase"/>
    <property type="match status" value="1"/>
</dbReference>
<feature type="domain" description="Amidase" evidence="1">
    <location>
        <begin position="176"/>
        <end position="381"/>
    </location>
</feature>
<evidence type="ECO:0000259" key="1">
    <source>
        <dbReference type="Pfam" id="PF01425"/>
    </source>
</evidence>
<dbReference type="STRING" id="363999.A0A439DH56"/>
<dbReference type="SUPFAM" id="SSF75304">
    <property type="entry name" value="Amidase signature (AS) enzymes"/>
    <property type="match status" value="1"/>
</dbReference>
<name>A0A439DH56_9PEZI</name>
<proteinExistence type="predicted"/>
<evidence type="ECO:0000313" key="2">
    <source>
        <dbReference type="EMBL" id="RWA13745.1"/>
    </source>
</evidence>
<dbReference type="AlphaFoldDB" id="A0A439DH56"/>
<protein>
    <recommendedName>
        <fullName evidence="1">Amidase domain-containing protein</fullName>
    </recommendedName>
</protein>
<sequence length="582" mass="64182">MEELRFSCGGANFSASKQPVAHVDSFPVSNRASSPLPVTVLLLESGQTIDSIWLERETRRMIEYDDVINDSFFEHLILCYSSHDQPAVEVDIHSASLGNCYVCKGWKPSAANSCLRSGPYILRGLDLYPVFRLYDDPYAAFMFGVVNDGASSPRYQVYEGLQIPVPSRLYVPPASDEYPLRGKRVAVKDIFDLAGVPTSASCRDYQAFSGNAKGSSSMVTRLIDAGAVIVGKTKTVQFASGEHARDWVDYQCPLNPRGGGYLDPGGSSTGSAVAIAAYEWLDYSIGTDTLGSMLGPAAIQGIFGIRPTHGISDLDGVLPVSSRLDTAGFFARSVTDFRVFGRSCEFEKFPDDVRTAMNSFVDDMVQVMGQPKTLLDIATVWDGEDASLVKKTLNEYLSTTLAHIQLFDCYNNNLKFREEFRKLHGREPYVNPMIRFKCLDLSSPRNNTNKHAENRSSIACFCVIVSLEITLSWFYLVVAQSHNIETDMTRLLTKELIHSKDLGFFVMYTHFLAGSLNSSYQVGLPLGEVHRQSPVTGDMTQEPISISLVGAPGMDCALMDLAERVLRENLVIGLNSMARVVL</sequence>
<dbReference type="Gene3D" id="3.90.1300.10">
    <property type="entry name" value="Amidase signature (AS) domain"/>
    <property type="match status" value="1"/>
</dbReference>
<evidence type="ECO:0000313" key="3">
    <source>
        <dbReference type="Proteomes" id="UP000286045"/>
    </source>
</evidence>
<comment type="caution">
    <text evidence="2">The sequence shown here is derived from an EMBL/GenBank/DDBJ whole genome shotgun (WGS) entry which is preliminary data.</text>
</comment>
<dbReference type="InterPro" id="IPR023631">
    <property type="entry name" value="Amidase_dom"/>
</dbReference>
<dbReference type="PANTHER" id="PTHR46310:SF7">
    <property type="entry name" value="AMIDASE 1"/>
    <property type="match status" value="1"/>
</dbReference>